<dbReference type="RefSeq" id="WP_078791084.1">
    <property type="nucleotide sequence ID" value="NZ_FUWR01000020.1"/>
</dbReference>
<keyword evidence="3" id="KW-1185">Reference proteome</keyword>
<dbReference type="Pfam" id="PF03783">
    <property type="entry name" value="CsgG"/>
    <property type="match status" value="1"/>
</dbReference>
<evidence type="ECO:0000313" key="2">
    <source>
        <dbReference type="EMBL" id="SKA14948.1"/>
    </source>
</evidence>
<dbReference type="OrthoDB" id="5410474at2"/>
<gene>
    <name evidence="2" type="ORF">SAMN02745119_02863</name>
</gene>
<evidence type="ECO:0000256" key="1">
    <source>
        <dbReference type="SAM" id="MobiDB-lite"/>
    </source>
</evidence>
<dbReference type="Gene3D" id="2.40.10.410">
    <property type="entry name" value="FlgT, C-terminal domain"/>
    <property type="match status" value="1"/>
</dbReference>
<protein>
    <submittedName>
        <fullName evidence="2">TolB amino-terminal domain-containing protein</fullName>
    </submittedName>
</protein>
<dbReference type="EMBL" id="FUWR01000020">
    <property type="protein sequence ID" value="SKA14948.1"/>
    <property type="molecule type" value="Genomic_DNA"/>
</dbReference>
<dbReference type="Proteomes" id="UP000190102">
    <property type="component" value="Unassembled WGS sequence"/>
</dbReference>
<name>A0A1T4RGT5_9BACT</name>
<proteinExistence type="predicted"/>
<organism evidence="2 3">
    <name type="scientific">Trichlorobacter thiogenes</name>
    <dbReference type="NCBI Taxonomy" id="115783"/>
    <lineage>
        <taxon>Bacteria</taxon>
        <taxon>Pseudomonadati</taxon>
        <taxon>Thermodesulfobacteriota</taxon>
        <taxon>Desulfuromonadia</taxon>
        <taxon>Geobacterales</taxon>
        <taxon>Geobacteraceae</taxon>
        <taxon>Trichlorobacter</taxon>
    </lineage>
</organism>
<dbReference type="InterPro" id="IPR005534">
    <property type="entry name" value="Curli_assmbl/transp-comp_CsgG"/>
</dbReference>
<dbReference type="AlphaFoldDB" id="A0A1T4RGT5"/>
<feature type="region of interest" description="Disordered" evidence="1">
    <location>
        <begin position="245"/>
        <end position="276"/>
    </location>
</feature>
<accession>A0A1T4RGT5</accession>
<sequence length="294" mass="32328">MNPVRYLLIVGSMIFTLALALPVQADFKKIKVAVLDFQTEGNFEDKDVGKIVAEWLTTGLVEAGRFEIVERRLLKKIIDEQKIGASGLVDRDSTARLGRVLGVQTVVSGTVIKLDNSVEINARLLNVETGTILAAEKIRSQRATDLSGMVSQITDKIIQAFPLQGYVVQREGEKVIIDIGRQTGTRNGFRFIVFKEGKVVKHPKTGEVLDIETIDLGEIELQEVKERTSTARIISEAVRGSITSGAMVRSSQDAGAEAGNQPSESGQRKGWWRRNWETVRDSVKGGFSSKEGSK</sequence>
<dbReference type="Gene3D" id="3.40.50.10610">
    <property type="entry name" value="ABC-type transport auxiliary lipoprotein component"/>
    <property type="match status" value="1"/>
</dbReference>
<dbReference type="GO" id="GO:0030288">
    <property type="term" value="C:outer membrane-bounded periplasmic space"/>
    <property type="evidence" value="ECO:0007669"/>
    <property type="project" value="InterPro"/>
</dbReference>
<dbReference type="STRING" id="115783.SAMN02745119_02863"/>
<dbReference type="InterPro" id="IPR038165">
    <property type="entry name" value="FlgT_C_sf"/>
</dbReference>
<evidence type="ECO:0000313" key="3">
    <source>
        <dbReference type="Proteomes" id="UP000190102"/>
    </source>
</evidence>
<reference evidence="3" key="1">
    <citation type="submission" date="2017-02" db="EMBL/GenBank/DDBJ databases">
        <authorList>
            <person name="Varghese N."/>
            <person name="Submissions S."/>
        </authorList>
    </citation>
    <scope>NUCLEOTIDE SEQUENCE [LARGE SCALE GENOMIC DNA]</scope>
    <source>
        <strain evidence="3">ATCC BAA-34</strain>
    </source>
</reference>